<name>A0A2A6BZC7_PRIPA</name>
<dbReference type="GO" id="GO:0005634">
    <property type="term" value="C:nucleus"/>
    <property type="evidence" value="ECO:0007669"/>
    <property type="project" value="UniProtKB-SubCell"/>
</dbReference>
<dbReference type="GO" id="GO:0052735">
    <property type="term" value="F:tRNA (cytidine-3-)-methyltransferase activity"/>
    <property type="evidence" value="ECO:0000318"/>
    <property type="project" value="GO_Central"/>
</dbReference>
<feature type="region of interest" description="Disordered" evidence="17">
    <location>
        <begin position="1"/>
        <end position="20"/>
    </location>
</feature>
<keyword evidence="7 16" id="KW-0949">S-adenosyl-L-methionine</keyword>
<comment type="caution">
    <text evidence="16">Lacks conserved residue(s) required for the propagation of feature annotation.</text>
</comment>
<protein>
    <recommendedName>
        <fullName evidence="14">tRNA N(3)-cytidine methyltransferase METTL6</fullName>
    </recommendedName>
    <alternativeName>
        <fullName evidence="15">Methyltransferase-like protein 6</fullName>
    </alternativeName>
</protein>
<dbReference type="GO" id="GO:0005737">
    <property type="term" value="C:cytoplasm"/>
    <property type="evidence" value="ECO:0007669"/>
    <property type="project" value="UniProtKB-SubCell"/>
</dbReference>
<feature type="binding site" evidence="16">
    <location>
        <position position="567"/>
    </location>
    <ligand>
        <name>S-adenosyl-L-methionine</name>
        <dbReference type="ChEBI" id="CHEBI:59789"/>
    </ligand>
</feature>
<comment type="subcellular location">
    <subcellularLocation>
        <location evidence="2">Cytoplasm</location>
    </subcellularLocation>
    <subcellularLocation>
        <location evidence="1">Nucleus</location>
    </subcellularLocation>
</comment>
<evidence type="ECO:0000256" key="5">
    <source>
        <dbReference type="ARBA" id="ARBA00022603"/>
    </source>
</evidence>
<keyword evidence="20" id="KW-1185">Reference proteome</keyword>
<keyword evidence="8" id="KW-0819">tRNA processing</keyword>
<reference evidence="20" key="1">
    <citation type="journal article" date="2008" name="Nat. Genet.">
        <title>The Pristionchus pacificus genome provides a unique perspective on nematode lifestyle and parasitism.</title>
        <authorList>
            <person name="Dieterich C."/>
            <person name="Clifton S.W."/>
            <person name="Schuster L.N."/>
            <person name="Chinwalla A."/>
            <person name="Delehaunty K."/>
            <person name="Dinkelacker I."/>
            <person name="Fulton L."/>
            <person name="Fulton R."/>
            <person name="Godfrey J."/>
            <person name="Minx P."/>
            <person name="Mitreva M."/>
            <person name="Roeseler W."/>
            <person name="Tian H."/>
            <person name="Witte H."/>
            <person name="Yang S.P."/>
            <person name="Wilson R.K."/>
            <person name="Sommer R.J."/>
        </authorList>
    </citation>
    <scope>NUCLEOTIDE SEQUENCE [LARGE SCALE GENOMIC DNA]</scope>
    <source>
        <strain evidence="20">PS312</strain>
    </source>
</reference>
<evidence type="ECO:0000256" key="13">
    <source>
        <dbReference type="ARBA" id="ARBA00065134"/>
    </source>
</evidence>
<dbReference type="PRINTS" id="PR02008">
    <property type="entry name" value="RCMTFAMILY"/>
</dbReference>
<feature type="active site" description="Nucleophile" evidence="16">
    <location>
        <position position="620"/>
    </location>
</feature>
<dbReference type="InterPro" id="IPR049561">
    <property type="entry name" value="NSUN5_7_fdxn-like"/>
</dbReference>
<evidence type="ECO:0000256" key="10">
    <source>
        <dbReference type="ARBA" id="ARBA00023242"/>
    </source>
</evidence>
<dbReference type="CDD" id="cd02440">
    <property type="entry name" value="AdoMet_MTases"/>
    <property type="match status" value="1"/>
</dbReference>
<feature type="domain" description="SAM-dependent MTase RsmB/NOP-type" evidence="18">
    <location>
        <begin position="385"/>
        <end position="686"/>
    </location>
</feature>
<keyword evidence="4" id="KW-0963">Cytoplasm</keyword>
<dbReference type="InterPro" id="IPR023267">
    <property type="entry name" value="RCMT"/>
</dbReference>
<accession>A0A8R1YBK7</accession>
<feature type="binding site" evidence="16">
    <location>
        <position position="520"/>
    </location>
    <ligand>
        <name>S-adenosyl-L-methionine</name>
        <dbReference type="ChEBI" id="CHEBI:59789"/>
    </ligand>
</feature>
<organism evidence="19 20">
    <name type="scientific">Pristionchus pacificus</name>
    <name type="common">Parasitic nematode worm</name>
    <dbReference type="NCBI Taxonomy" id="54126"/>
    <lineage>
        <taxon>Eukaryota</taxon>
        <taxon>Metazoa</taxon>
        <taxon>Ecdysozoa</taxon>
        <taxon>Nematoda</taxon>
        <taxon>Chromadorea</taxon>
        <taxon>Rhabditida</taxon>
        <taxon>Rhabditina</taxon>
        <taxon>Diplogasteromorpha</taxon>
        <taxon>Diplogasteroidea</taxon>
        <taxon>Neodiplogasteridae</taxon>
        <taxon>Pristionchus</taxon>
    </lineage>
</organism>
<feature type="compositionally biased region" description="Basic and acidic residues" evidence="17">
    <location>
        <begin position="719"/>
        <end position="730"/>
    </location>
</feature>
<evidence type="ECO:0000256" key="16">
    <source>
        <dbReference type="PROSITE-ProRule" id="PRU01023"/>
    </source>
</evidence>
<dbReference type="Pfam" id="PF21148">
    <property type="entry name" value="NSUN5_fdxn-like"/>
    <property type="match status" value="1"/>
</dbReference>
<feature type="compositionally biased region" description="Basic and acidic residues" evidence="17">
    <location>
        <begin position="1"/>
        <end position="11"/>
    </location>
</feature>
<accession>A0A2A6BZC7</accession>
<evidence type="ECO:0000256" key="11">
    <source>
        <dbReference type="ARBA" id="ARBA00050646"/>
    </source>
</evidence>
<dbReference type="Proteomes" id="UP000005239">
    <property type="component" value="Unassembled WGS sequence"/>
</dbReference>
<evidence type="ECO:0000256" key="4">
    <source>
        <dbReference type="ARBA" id="ARBA00022490"/>
    </source>
</evidence>
<dbReference type="PROSITE" id="PS51686">
    <property type="entry name" value="SAM_MT_RSMB_NOP"/>
    <property type="match status" value="1"/>
</dbReference>
<feature type="region of interest" description="Disordered" evidence="17">
    <location>
        <begin position="689"/>
        <end position="745"/>
    </location>
</feature>
<evidence type="ECO:0000256" key="3">
    <source>
        <dbReference type="ARBA" id="ARBA00009725"/>
    </source>
</evidence>
<evidence type="ECO:0000256" key="14">
    <source>
        <dbReference type="ARBA" id="ARBA00067376"/>
    </source>
</evidence>
<feature type="binding site" evidence="16">
    <location>
        <position position="547"/>
    </location>
    <ligand>
        <name>S-adenosyl-L-methionine</name>
        <dbReference type="ChEBI" id="CHEBI:59789"/>
    </ligand>
</feature>
<comment type="subunit">
    <text evidence="13">Monomer. Interacts with SARS1/SerRS; interaction is mediated via tRNA(Ser) and is required for N(3)-methylcytidine methylation.</text>
</comment>
<dbReference type="Gene3D" id="3.40.50.150">
    <property type="entry name" value="Vaccinia Virus protein VP39"/>
    <property type="match status" value="2"/>
</dbReference>
<proteinExistence type="inferred from homology"/>
<feature type="compositionally biased region" description="Acidic residues" evidence="17">
    <location>
        <begin position="709"/>
        <end position="718"/>
    </location>
</feature>
<evidence type="ECO:0000256" key="17">
    <source>
        <dbReference type="SAM" id="MobiDB-lite"/>
    </source>
</evidence>
<dbReference type="GO" id="GO:0030488">
    <property type="term" value="P:tRNA methylation"/>
    <property type="evidence" value="ECO:0007669"/>
    <property type="project" value="UniProtKB-ARBA"/>
</dbReference>
<evidence type="ECO:0000256" key="15">
    <source>
        <dbReference type="ARBA" id="ARBA00079889"/>
    </source>
</evidence>
<dbReference type="InterPro" id="IPR049560">
    <property type="entry name" value="MeTrfase_RsmB-F_NOP2_cat"/>
</dbReference>
<evidence type="ECO:0000259" key="18">
    <source>
        <dbReference type="PROSITE" id="PS51686"/>
    </source>
</evidence>
<reference evidence="19" key="2">
    <citation type="submission" date="2022-06" db="UniProtKB">
        <authorList>
            <consortium name="EnsemblMetazoa"/>
        </authorList>
    </citation>
    <scope>IDENTIFICATION</scope>
    <source>
        <strain evidence="19">PS312</strain>
    </source>
</reference>
<dbReference type="Gene3D" id="3.30.70.1170">
    <property type="entry name" value="Sun protein, domain 3"/>
    <property type="match status" value="1"/>
</dbReference>
<evidence type="ECO:0000256" key="9">
    <source>
        <dbReference type="ARBA" id="ARBA00022884"/>
    </source>
</evidence>
<dbReference type="InterPro" id="IPR001678">
    <property type="entry name" value="MeTrfase_RsmB-F_NOP2_dom"/>
</dbReference>
<evidence type="ECO:0000256" key="7">
    <source>
        <dbReference type="ARBA" id="ARBA00022691"/>
    </source>
</evidence>
<evidence type="ECO:0000313" key="20">
    <source>
        <dbReference type="Proteomes" id="UP000005239"/>
    </source>
</evidence>
<comment type="similarity">
    <text evidence="3">Belongs to the methyltransferase superfamily. METL family.</text>
</comment>
<dbReference type="Pfam" id="PF01189">
    <property type="entry name" value="Methyltr_RsmB-F"/>
    <property type="match status" value="1"/>
</dbReference>
<dbReference type="InterPro" id="IPR029063">
    <property type="entry name" value="SAM-dependent_MTases_sf"/>
</dbReference>
<keyword evidence="5 16" id="KW-0489">Methyltransferase</keyword>
<evidence type="ECO:0000256" key="12">
    <source>
        <dbReference type="ARBA" id="ARBA00058280"/>
    </source>
</evidence>
<keyword evidence="10" id="KW-0539">Nucleus</keyword>
<gene>
    <name evidence="19" type="primary">WBGene00101424</name>
</gene>
<evidence type="ECO:0000256" key="2">
    <source>
        <dbReference type="ARBA" id="ARBA00004496"/>
    </source>
</evidence>
<dbReference type="GO" id="GO:0003723">
    <property type="term" value="F:RNA binding"/>
    <property type="evidence" value="ECO:0007669"/>
    <property type="project" value="UniProtKB-UniRule"/>
</dbReference>
<dbReference type="EnsemblMetazoa" id="PPA11870.1">
    <property type="protein sequence ID" value="PPA11870.1"/>
    <property type="gene ID" value="WBGene00101424"/>
</dbReference>
<dbReference type="InterPro" id="IPR026113">
    <property type="entry name" value="METTL2/6/8-like"/>
</dbReference>
<evidence type="ECO:0000256" key="1">
    <source>
        <dbReference type="ARBA" id="ARBA00004123"/>
    </source>
</evidence>
<dbReference type="PANTHER" id="PTHR22809">
    <property type="entry name" value="METHYLTRANSFERASE-RELATED"/>
    <property type="match status" value="1"/>
</dbReference>
<evidence type="ECO:0000256" key="6">
    <source>
        <dbReference type="ARBA" id="ARBA00022679"/>
    </source>
</evidence>
<dbReference type="SUPFAM" id="SSF53335">
    <property type="entry name" value="S-adenosyl-L-methionine-dependent methyltransferases"/>
    <property type="match status" value="2"/>
</dbReference>
<comment type="similarity">
    <text evidence="16">Belongs to the class I-like SAM-binding methyltransferase superfamily. RsmB/NOP family.</text>
</comment>
<comment type="catalytic activity">
    <reaction evidence="11">
        <text>cytidine(32) in tRNA(Ser) + S-adenosyl-L-methionine = N(3)-methylcytidine(32) in tRNA(Ser) + S-adenosyl-L-homocysteine + H(+)</text>
        <dbReference type="Rhea" id="RHEA:50956"/>
        <dbReference type="Rhea" id="RHEA-COMP:12849"/>
        <dbReference type="Rhea" id="RHEA-COMP:12851"/>
        <dbReference type="ChEBI" id="CHEBI:15378"/>
        <dbReference type="ChEBI" id="CHEBI:57856"/>
        <dbReference type="ChEBI" id="CHEBI:59789"/>
        <dbReference type="ChEBI" id="CHEBI:74894"/>
        <dbReference type="ChEBI" id="CHEBI:82748"/>
    </reaction>
    <physiologicalReaction direction="left-to-right" evidence="11">
        <dbReference type="Rhea" id="RHEA:50957"/>
    </physiologicalReaction>
</comment>
<comment type="function">
    <text evidence="12">S-adenosyl-L-methionine-dependent methyltransferase that mediates N(3)-methylcytidine modification of residue 32 of the tRNA anticodon loop of tRNA(Ser), including tRNA(Ser)(UGA) and tRNA(Ser)(GCU). Interaction with SARS1/SerRS is required for N(3)-methylcytidine methylation.</text>
</comment>
<keyword evidence="6 16" id="KW-0808">Transferase</keyword>
<dbReference type="AlphaFoldDB" id="A0A2A6BZC7"/>
<keyword evidence="9 16" id="KW-0694">RNA-binding</keyword>
<dbReference type="FunFam" id="3.40.50.150:FF:000279">
    <property type="entry name" value="Methyltransferase-like protein"/>
    <property type="match status" value="1"/>
</dbReference>
<dbReference type="PANTHER" id="PTHR22809:SF11">
    <property type="entry name" value="TRNA N(3)-METHYLCYTIDINE METHYLTRANSFERASE METTL2"/>
    <property type="match status" value="1"/>
</dbReference>
<evidence type="ECO:0000313" key="19">
    <source>
        <dbReference type="EnsemblMetazoa" id="PPA11870.1"/>
    </source>
</evidence>
<dbReference type="Pfam" id="PF13489">
    <property type="entry name" value="Methyltransf_23"/>
    <property type="match status" value="1"/>
</dbReference>
<evidence type="ECO:0000256" key="8">
    <source>
        <dbReference type="ARBA" id="ARBA00022694"/>
    </source>
</evidence>
<sequence>MREEPSGRGRPGDIPFGNRHLTEDRDVFEYNAWDNMPWDEEMEREAKEIVERQKAAKVSEEKGRSLLEEPSSHWDAFYSQHTNKFFMDRNWLLKEFPELDTTQSESSMRALEVGCGVGNTTFPILDLDKDKKLFLYSCDFSSKAVEVLKTSDKFDPIRCSAFVWDITQSPPSDAPPQESLDLVICVYVLSAIEPKKLHQTLTHLRSLLKPGGSLLLKDYGRYDMAQLRFKANRLIDDNLYCRGDGTLVYFFDSNELDERLREAGFEKEANVVDRRLIVNRAKKVKMQRNKKILLRLSAETLKYHQVFENILAGQECRPLKEEKAMEGDMGYIFVCMYELLVGRGTKELPFDISSLLSHYGPLLRAREKELAAEGRGLESMREKKEQREKECMMPRYARINTLKWTEEEAIEALEKEEWTVVRLAEGEQFIDRIKTLRSSEVLIDPHVECLLVFPFSPDFHSYWMVANRNLILQDKASCLPAFLLNPPPNSFIVDACSAPGMKTSHLAALMHNTGEIFAFDRANDRVETMKEMLSYGGVKNTRVFNEDFLRVDTGSKQYAKVEYALVDPPCSGSGIVKRMDEWIGGGVDEYRLSKLANLQAMLVKHAMSLPSLKRVVYSTCSVHETENELVVAEVLKDVSHFRVVEGVLPQWKERGRDTYEFGRHCLRADPSKTATNGFFVAVFERVEGEEEEKSAKKGKKKGAKRLIEEESEEVEEEVEQKKMKTDDGEKKKKKKKGKKERQNTL</sequence>